<name>A0A7H1DT85_9FLAO</name>
<proteinExistence type="predicted"/>
<sequence length="123" mass="13217">MNNIKKTSGQREIVVFDDVLATRPGGLLNIDNVDAKSRFTDGIIPAGTLVVMTIPNVFKVLKVALTDVNTVGAVGLVHRNVAIEDFTEASIVTDGIVRIDALPAPEKTGIAFIQAKLPNLKFY</sequence>
<dbReference type="RefSeq" id="WP_188320318.1">
    <property type="nucleotide sequence ID" value="NZ_CP060203.1"/>
</dbReference>
<accession>A0A7H1DT85</accession>
<dbReference type="KEGG" id="cmaq:H0S70_07205"/>
<evidence type="ECO:0000313" key="2">
    <source>
        <dbReference type="Proteomes" id="UP000516438"/>
    </source>
</evidence>
<dbReference type="EMBL" id="CP060203">
    <property type="protein sequence ID" value="QNS40193.1"/>
    <property type="molecule type" value="Genomic_DNA"/>
</dbReference>
<organism evidence="1 2">
    <name type="scientific">Chryseobacterium manosquense</name>
    <dbReference type="NCBI Taxonomy" id="2754694"/>
    <lineage>
        <taxon>Bacteria</taxon>
        <taxon>Pseudomonadati</taxon>
        <taxon>Bacteroidota</taxon>
        <taxon>Flavobacteriia</taxon>
        <taxon>Flavobacteriales</taxon>
        <taxon>Weeksellaceae</taxon>
        <taxon>Chryseobacterium group</taxon>
        <taxon>Chryseobacterium</taxon>
    </lineage>
</organism>
<keyword evidence="2" id="KW-1185">Reference proteome</keyword>
<gene>
    <name evidence="1" type="ORF">H0S70_07205</name>
</gene>
<evidence type="ECO:0000313" key="1">
    <source>
        <dbReference type="EMBL" id="QNS40193.1"/>
    </source>
</evidence>
<reference evidence="1 2" key="1">
    <citation type="submission" date="2020-07" db="EMBL/GenBank/DDBJ databases">
        <title>Complete genome and description of Chryseobacterium manosquense strain Marseille-Q2069 sp. nov.</title>
        <authorList>
            <person name="Boxberger M."/>
        </authorList>
    </citation>
    <scope>NUCLEOTIDE SEQUENCE [LARGE SCALE GENOMIC DNA]</scope>
    <source>
        <strain evidence="1 2">Marseille-Q2069</strain>
    </source>
</reference>
<dbReference type="AlphaFoldDB" id="A0A7H1DT85"/>
<protein>
    <submittedName>
        <fullName evidence="1">Uncharacterized protein</fullName>
    </submittedName>
</protein>
<dbReference type="Proteomes" id="UP000516438">
    <property type="component" value="Chromosome"/>
</dbReference>